<evidence type="ECO:0000259" key="2">
    <source>
        <dbReference type="Pfam" id="PF01755"/>
    </source>
</evidence>
<feature type="transmembrane region" description="Helical" evidence="1">
    <location>
        <begin position="270"/>
        <end position="301"/>
    </location>
</feature>
<gene>
    <name evidence="3" type="ORF">CHREV_252</name>
</gene>
<keyword evidence="1" id="KW-0472">Membrane</keyword>
<keyword evidence="4" id="KW-1185">Reference proteome</keyword>
<evidence type="ECO:0000256" key="1">
    <source>
        <dbReference type="SAM" id="Phobius"/>
    </source>
</evidence>
<dbReference type="InterPro" id="IPR002654">
    <property type="entry name" value="Glyco_trans_25"/>
</dbReference>
<evidence type="ECO:0000313" key="3">
    <source>
        <dbReference type="EMBL" id="CCU56154.1"/>
    </source>
</evidence>
<feature type="domain" description="Glycosyl transferase family 25" evidence="2">
    <location>
        <begin position="24"/>
        <end position="196"/>
    </location>
</feature>
<evidence type="ECO:0000313" key="4">
    <source>
        <dbReference type="Proteomes" id="UP000792374"/>
    </source>
</evidence>
<sequence length="311" mass="36769">MINTTNNKIKYNIILFRINMENYHIIILTIKRNSHRIEKLENILSCQNLTYNKDYSIFYGIDYKNIDRTNLINICKRGFKNTCPYSTLACASSHILLWKYISTLKNKYNYIIVLEDDTYINIAEYNNHIITVENLLKKNDSIVFLYSDCYLMGTNIQIDNNNAKITHNPKFHVSMGCYCITPKIAKKLYYFYIKYRIWFHIDFQLNFDIHNISLNRYIYIAANVCNQYEGNKSSMGLKHSNVMLIPIENTKLMRIISTPILRIRQTELDFYIIIMLISLIASLYFFGFNISALIFLFFIIVDIADNAKNQQ</sequence>
<dbReference type="RefSeq" id="YP_008004656.1">
    <property type="nucleotide sequence ID" value="NC_021249.1"/>
</dbReference>
<organism evidence="3 4">
    <name type="scientific">Choristoneura rosaceana entomopoxvirus 'L'</name>
    <dbReference type="NCBI Taxonomy" id="1293539"/>
    <lineage>
        <taxon>Viruses</taxon>
        <taxon>Varidnaviria</taxon>
        <taxon>Bamfordvirae</taxon>
        <taxon>Nucleocytoviricota</taxon>
        <taxon>Pokkesviricetes</taxon>
        <taxon>Chitovirales</taxon>
        <taxon>Poxviridae</taxon>
        <taxon>Entomopoxvirinae</taxon>
        <taxon>Betaentomopoxvirus</taxon>
        <taxon>Betaentomopoxvirus crosaceana</taxon>
        <taxon>Choristoneura rosaceana entomopoxvirus</taxon>
    </lineage>
</organism>
<dbReference type="GeneID" id="15613577"/>
<dbReference type="InterPro" id="IPR029044">
    <property type="entry name" value="Nucleotide-diphossugar_trans"/>
</dbReference>
<name>A0ABM9QKW3_9POXV</name>
<proteinExistence type="predicted"/>
<protein>
    <submittedName>
        <fullName evidence="3">IMV heparin binding surface protein</fullName>
    </submittedName>
</protein>
<dbReference type="SUPFAM" id="SSF53448">
    <property type="entry name" value="Nucleotide-diphospho-sugar transferases"/>
    <property type="match status" value="1"/>
</dbReference>
<reference evidence="3" key="1">
    <citation type="journal article" date="2013" name="J. Virol.">
        <title>New Insights into the Evolution of Entomopoxvirinae from the Complete Genome Sequences of Four Entomopoxviruses Infecting Adoxophyes honmai, Choristoneura biennis, Choristoneura rosaceana, and Mythimna separata.</title>
        <authorList>
            <person name="Theze J."/>
            <person name="Takatsuka J."/>
            <person name="Li Z."/>
            <person name="Gallais J."/>
            <person name="Doucet D."/>
            <person name="Arif B."/>
            <person name="Nakai M."/>
            <person name="Herniou E.A."/>
        </authorList>
    </citation>
    <scope>NUCLEOTIDE SEQUENCE</scope>
</reference>
<keyword evidence="1" id="KW-0812">Transmembrane</keyword>
<keyword evidence="1" id="KW-1133">Transmembrane helix</keyword>
<dbReference type="Pfam" id="PF01755">
    <property type="entry name" value="Glyco_transf_25"/>
    <property type="match status" value="1"/>
</dbReference>
<accession>A0ABM9QKW3</accession>
<dbReference type="Proteomes" id="UP000792374">
    <property type="component" value="Genome"/>
</dbReference>
<dbReference type="EMBL" id="HF679133">
    <property type="protein sequence ID" value="CCU56154.1"/>
    <property type="molecule type" value="Genomic_DNA"/>
</dbReference>